<evidence type="ECO:0000256" key="2">
    <source>
        <dbReference type="ARBA" id="ARBA00023002"/>
    </source>
</evidence>
<dbReference type="InterPro" id="IPR013785">
    <property type="entry name" value="Aldolase_TIM"/>
</dbReference>
<evidence type="ECO:0000313" key="4">
    <source>
        <dbReference type="EMBL" id="KAA9005811.1"/>
    </source>
</evidence>
<comment type="caution">
    <text evidence="4">The sequence shown here is derived from an EMBL/GenBank/DDBJ whole genome shotgun (WGS) entry which is preliminary data.</text>
</comment>
<dbReference type="RefSeq" id="WP_150457512.1">
    <property type="nucleotide sequence ID" value="NZ_VYKK01000007.1"/>
</dbReference>
<dbReference type="InterPro" id="IPR051799">
    <property type="entry name" value="NADH_flavin_oxidoreductase"/>
</dbReference>
<proteinExistence type="predicted"/>
<feature type="domain" description="NADH:flavin oxidoreductase/NADH oxidase N-terminal" evidence="3">
    <location>
        <begin position="17"/>
        <end position="343"/>
    </location>
</feature>
<dbReference type="AlphaFoldDB" id="A0A5J5GCP5"/>
<sequence>MSKAEFDALLSPCMLAGGIVLNNRVVMAPMTHSSSNPDGTVSEQELAYYARRSMGVGAVITACAYVNKGGKGFYDEFGADRDDLVPGLRKLAETIQAAGAKAILQIFHGGRECPPELLPDGQPVSASDVAPVRPGGQTGPAPRPLTEEEITGIIADFGEATRRAIEAGFNGVEIHGANGYLIQQFFSPHSNLREDRWGGSLENRLAFPLAVLREVKAVVAKHAAMPFIVGYRFSPEEAETPGLTMSDTFALLDALAEEGVDYLHVSLRKFDSLPHRGTEDSRPALRQIVDRVAGRAPVIGVGSLYTAEAALQALEETGADLVALGRPLLIDPDWVQKVEEGRAADIETELDPDGQQRLVIPQPLWNMLVNTPGWLPMRGRA</sequence>
<gene>
    <name evidence="4" type="ORF">F4V43_06945</name>
</gene>
<evidence type="ECO:0000259" key="3">
    <source>
        <dbReference type="Pfam" id="PF00724"/>
    </source>
</evidence>
<dbReference type="EMBL" id="VYKK01000007">
    <property type="protein sequence ID" value="KAA9005811.1"/>
    <property type="molecule type" value="Genomic_DNA"/>
</dbReference>
<keyword evidence="1" id="KW-0285">Flavoprotein</keyword>
<evidence type="ECO:0000313" key="5">
    <source>
        <dbReference type="Proteomes" id="UP000367750"/>
    </source>
</evidence>
<dbReference type="OrthoDB" id="9772736at2"/>
<dbReference type="SUPFAM" id="SSF51395">
    <property type="entry name" value="FMN-linked oxidoreductases"/>
    <property type="match status" value="1"/>
</dbReference>
<dbReference type="Pfam" id="PF00724">
    <property type="entry name" value="Oxidored_FMN"/>
    <property type="match status" value="1"/>
</dbReference>
<keyword evidence="2" id="KW-0560">Oxidoreductase</keyword>
<dbReference type="Gene3D" id="3.20.20.70">
    <property type="entry name" value="Aldolase class I"/>
    <property type="match status" value="1"/>
</dbReference>
<dbReference type="PANTHER" id="PTHR43656:SF2">
    <property type="entry name" value="BINDING OXIDOREDUCTASE, PUTATIVE (AFU_ORTHOLOGUE AFUA_2G08260)-RELATED"/>
    <property type="match status" value="1"/>
</dbReference>
<protein>
    <submittedName>
        <fullName evidence="4">NADH-dependent flavin oxidoreductase</fullName>
    </submittedName>
</protein>
<keyword evidence="5" id="KW-1185">Reference proteome</keyword>
<evidence type="ECO:0000256" key="1">
    <source>
        <dbReference type="ARBA" id="ARBA00022630"/>
    </source>
</evidence>
<dbReference type="Proteomes" id="UP000367750">
    <property type="component" value="Unassembled WGS sequence"/>
</dbReference>
<reference evidence="4 5" key="1">
    <citation type="submission" date="2019-09" db="EMBL/GenBank/DDBJ databases">
        <title>Bacillus ochoae sp. nov., Paenibacillus whitsoniae sp. nov., Paenibacillus spiritus sp. nov. Isolated from the Mars Exploration Rover during spacecraft assembly.</title>
        <authorList>
            <person name="Seuylemezian A."/>
            <person name="Vaishampayan P."/>
        </authorList>
    </citation>
    <scope>NUCLEOTIDE SEQUENCE [LARGE SCALE GENOMIC DNA]</scope>
    <source>
        <strain evidence="4 5">MER_111</strain>
    </source>
</reference>
<name>A0A5J5GCP5_9BACL</name>
<dbReference type="GO" id="GO:0016491">
    <property type="term" value="F:oxidoreductase activity"/>
    <property type="evidence" value="ECO:0007669"/>
    <property type="project" value="UniProtKB-KW"/>
</dbReference>
<dbReference type="PANTHER" id="PTHR43656">
    <property type="entry name" value="BINDING OXIDOREDUCTASE, PUTATIVE (AFU_ORTHOLOGUE AFUA_2G08260)-RELATED"/>
    <property type="match status" value="1"/>
</dbReference>
<dbReference type="InterPro" id="IPR001155">
    <property type="entry name" value="OxRdtase_FMN_N"/>
</dbReference>
<accession>A0A5J5GCP5</accession>
<dbReference type="CDD" id="cd04735">
    <property type="entry name" value="OYE_like_4_FMN"/>
    <property type="match status" value="1"/>
</dbReference>
<dbReference type="GO" id="GO:0010181">
    <property type="term" value="F:FMN binding"/>
    <property type="evidence" value="ECO:0007669"/>
    <property type="project" value="InterPro"/>
</dbReference>
<organism evidence="4 5">
    <name type="scientific">Paenibacillus spiritus</name>
    <dbReference type="NCBI Taxonomy" id="2496557"/>
    <lineage>
        <taxon>Bacteria</taxon>
        <taxon>Bacillati</taxon>
        <taxon>Bacillota</taxon>
        <taxon>Bacilli</taxon>
        <taxon>Bacillales</taxon>
        <taxon>Paenibacillaceae</taxon>
        <taxon>Paenibacillus</taxon>
    </lineage>
</organism>